<dbReference type="PROSITE" id="PS50088">
    <property type="entry name" value="ANK_REPEAT"/>
    <property type="match status" value="5"/>
</dbReference>
<dbReference type="InterPro" id="IPR002110">
    <property type="entry name" value="Ankyrin_rpt"/>
</dbReference>
<evidence type="ECO:0000313" key="9">
    <source>
        <dbReference type="RefSeq" id="XP_036358120.1"/>
    </source>
</evidence>
<feature type="repeat" description="ANK" evidence="3">
    <location>
        <begin position="89"/>
        <end position="121"/>
    </location>
</feature>
<keyword evidence="4" id="KW-0175">Coiled coil</keyword>
<dbReference type="PROSITE" id="PS50297">
    <property type="entry name" value="ANK_REP_REGION"/>
    <property type="match status" value="5"/>
</dbReference>
<dbReference type="InterPro" id="IPR036770">
    <property type="entry name" value="Ankyrin_rpt-contain_sf"/>
</dbReference>
<dbReference type="KEGG" id="osn:115210688"/>
<evidence type="ECO:0000256" key="2">
    <source>
        <dbReference type="ARBA" id="ARBA00023043"/>
    </source>
</evidence>
<feature type="repeat" description="ANK" evidence="3">
    <location>
        <begin position="155"/>
        <end position="187"/>
    </location>
</feature>
<dbReference type="SMART" id="SM00248">
    <property type="entry name" value="ANK"/>
    <property type="match status" value="5"/>
</dbReference>
<organism evidence="6 7">
    <name type="scientific">Octopus sinensis</name>
    <name type="common">East Asian common octopus</name>
    <dbReference type="NCBI Taxonomy" id="2607531"/>
    <lineage>
        <taxon>Eukaryota</taxon>
        <taxon>Metazoa</taxon>
        <taxon>Spiralia</taxon>
        <taxon>Lophotrochozoa</taxon>
        <taxon>Mollusca</taxon>
        <taxon>Cephalopoda</taxon>
        <taxon>Coleoidea</taxon>
        <taxon>Octopodiformes</taxon>
        <taxon>Octopoda</taxon>
        <taxon>Incirrata</taxon>
        <taxon>Octopodidae</taxon>
        <taxon>Octopus</taxon>
    </lineage>
</organism>
<dbReference type="RefSeq" id="XP_036358120.1">
    <property type="nucleotide sequence ID" value="XM_036502227.1"/>
</dbReference>
<dbReference type="RefSeq" id="XP_029635229.1">
    <property type="nucleotide sequence ID" value="XM_029779369.2"/>
</dbReference>
<evidence type="ECO:0000256" key="4">
    <source>
        <dbReference type="SAM" id="Coils"/>
    </source>
</evidence>
<dbReference type="InterPro" id="IPR050663">
    <property type="entry name" value="Ankyrin-SOCS_Box"/>
</dbReference>
<feature type="compositionally biased region" description="Basic and acidic residues" evidence="5">
    <location>
        <begin position="917"/>
        <end position="932"/>
    </location>
</feature>
<feature type="coiled-coil region" evidence="4">
    <location>
        <begin position="1154"/>
        <end position="1223"/>
    </location>
</feature>
<feature type="coiled-coil region" evidence="4">
    <location>
        <begin position="1427"/>
        <end position="1454"/>
    </location>
</feature>
<feature type="region of interest" description="Disordered" evidence="5">
    <location>
        <begin position="917"/>
        <end position="942"/>
    </location>
</feature>
<dbReference type="GO" id="GO:0000976">
    <property type="term" value="F:transcription cis-regulatory region binding"/>
    <property type="evidence" value="ECO:0007669"/>
    <property type="project" value="TreeGrafter"/>
</dbReference>
<dbReference type="GO" id="GO:0005634">
    <property type="term" value="C:nucleus"/>
    <property type="evidence" value="ECO:0007669"/>
    <property type="project" value="TreeGrafter"/>
</dbReference>
<dbReference type="RefSeq" id="XP_036358119.1">
    <property type="nucleotide sequence ID" value="XM_036502226.1"/>
</dbReference>
<name>A0A6P7SA65_9MOLL</name>
<gene>
    <name evidence="7 8 9" type="primary">LOC115210688</name>
</gene>
<feature type="compositionally biased region" description="Acidic residues" evidence="5">
    <location>
        <begin position="933"/>
        <end position="942"/>
    </location>
</feature>
<feature type="region of interest" description="Disordered" evidence="5">
    <location>
        <begin position="270"/>
        <end position="299"/>
    </location>
</feature>
<feature type="compositionally biased region" description="Polar residues" evidence="5">
    <location>
        <begin position="1387"/>
        <end position="1413"/>
    </location>
</feature>
<evidence type="ECO:0000256" key="1">
    <source>
        <dbReference type="ARBA" id="ARBA00022737"/>
    </source>
</evidence>
<dbReference type="Pfam" id="PF12796">
    <property type="entry name" value="Ank_2"/>
    <property type="match status" value="1"/>
</dbReference>
<evidence type="ECO:0000256" key="3">
    <source>
        <dbReference type="PROSITE-ProRule" id="PRU00023"/>
    </source>
</evidence>
<dbReference type="PANTHER" id="PTHR24193:SF128">
    <property type="entry name" value="GA-BINDING PROTEIN SUBUNIT BETA-1"/>
    <property type="match status" value="1"/>
</dbReference>
<dbReference type="GO" id="GO:0045944">
    <property type="term" value="P:positive regulation of transcription by RNA polymerase II"/>
    <property type="evidence" value="ECO:0007669"/>
    <property type="project" value="TreeGrafter"/>
</dbReference>
<keyword evidence="6" id="KW-1185">Reference proteome</keyword>
<dbReference type="Gene3D" id="1.25.40.20">
    <property type="entry name" value="Ankyrin repeat-containing domain"/>
    <property type="match status" value="1"/>
</dbReference>
<keyword evidence="1" id="KW-0677">Repeat</keyword>
<dbReference type="SUPFAM" id="SSF48403">
    <property type="entry name" value="Ankyrin repeat"/>
    <property type="match status" value="1"/>
</dbReference>
<dbReference type="Pfam" id="PF00023">
    <property type="entry name" value="Ank"/>
    <property type="match status" value="2"/>
</dbReference>
<feature type="coiled-coil region" evidence="4">
    <location>
        <begin position="970"/>
        <end position="1025"/>
    </location>
</feature>
<dbReference type="Proteomes" id="UP000515154">
    <property type="component" value="Linkage group LG4"/>
</dbReference>
<evidence type="ECO:0000256" key="5">
    <source>
        <dbReference type="SAM" id="MobiDB-lite"/>
    </source>
</evidence>
<protein>
    <submittedName>
        <fullName evidence="7 8">Uncharacterized protein LOC115210688 isoform X1</fullName>
    </submittedName>
</protein>
<evidence type="ECO:0000313" key="7">
    <source>
        <dbReference type="RefSeq" id="XP_029635229.1"/>
    </source>
</evidence>
<sequence>MDKVKHIFKMRKNTYEIHDWTKIDEKLLKAIQSNNIDRVEILLTRRAVITTKLGPNGYSCFHVACANGLSEIVKLLISCGADVNACNTRGYCGLHLASHNGFPDVASQLLKAGADIELKDNLEKTALHHACNTSCKDVVEVLIRNKANVNAFDQQKETPLFYSSYHGHLGICKLLVVNGAEINRRDKDKATPLFLATLQKHADVCEYLMQQGADPHSMTESGMSPYKCSQTSESTEIKNLFGKMVTQRKFNSTDSRDNATYETLTTSYESDMSLTSSTHPPSALRLNSSEGSQGSDLLDDITSSLQGPVFMTVDGAKKMPRVETLSSNTEAKYFTISEPESPGISDRDSIMSENLITKTDFGVAHASTGTKKGADTKISLGISDSDSQMSESLITKTDFGVAHSSIGTKKGVDTKISLGISDSDSQMSESLITETDFGVAHSSIGTKKGADTKIPLGISDRDSQMSESLITKTDFGVAHSSIETRKGVDTKIPLGISDSDSQMSENLITKTDFGVAHSSIGTRKGLDTKIPLGISDSDSQMSESLITKTDFGVAHSSIETRKGVDTKIPLGISDSDSQMSESLITETDFGVAHSGIETRKGVDTKIPLGISDSDSQMSESLITKTDFGVAHSSIETRKGVDTKIPLGISDSDSKMSESLITKTDFGVAHSGIETRKGVDTKISLGISDSDSKMSENFITKTNVGVAHSSIGTRNGSDTKISHDILTQKSDTELAFFNTKSTDVDITPVYDDVLNTQPKVTPANMNEVYDDILNTQPKVTPANMSEVYDDILNTQPKVTPANMNEVYDDILNNQPKVTPANMNEVYDDILNTQPTITPDNTNKVYDDVLDIKDEKIHDVSDWTKIGSEPLYASIRSVQDKKPAYTAIDSLNTAPEETYSYITEHDYEDVERMKASREMKIDKNEGFPNRKEESSGDNETDSDTEYEYIITHKTTKNEKELSRNDLTLTPGNNKLKETRQHQEDIIEKLKLEIKNIEILLSEEKEKNAIQRAECETLQNMYEATQQQKSVRTSETQTVDMNDKNQNNFELLEEIESPTKGNDLKEEEEIVVTTDSWKENQLLINNQNQGQDSETQADFVTDDKVNDLLAKNECLHFQIEQLSFQLSKVYNRFMRKDSDESIDSGQDSQLSPIQQQNDLLTLELEQLKQDYLLLQKEHQDLVNAGDILQEDYEKLLEERDKMQEVLEKVTNTKWVAQNEIAALETKNVIQEIPETINPNFENWEQGKQNIINKHSDTDLRTSQQRNPETEDVIEEDGLKRSIQLNSCSEVLQDQSIILNHLQTLRDENKKLFLEKENVIEDLEISFNENSELKQKLNAAIENYSLLEKNYTSLLLEKQNVAAKDISGLDSKNINDSSIRLHSNQQEQLQLYPSQPNERSIQTTDDNNIQQTLPNNSSEKEQIDIQKSNQIELLKVLISQLQQELIDSEKRYQETVQTYRLHLISAIQGHIDPDVKNGLFSIIEMRSLEGHC</sequence>
<keyword evidence="2 3" id="KW-0040">ANK repeat</keyword>
<reference evidence="7 8" key="1">
    <citation type="submission" date="2025-08" db="UniProtKB">
        <authorList>
            <consortium name="RefSeq"/>
        </authorList>
    </citation>
    <scope>IDENTIFICATION</scope>
</reference>
<dbReference type="PANTHER" id="PTHR24193">
    <property type="entry name" value="ANKYRIN REPEAT PROTEIN"/>
    <property type="match status" value="1"/>
</dbReference>
<feature type="coiled-coil region" evidence="4">
    <location>
        <begin position="1298"/>
        <end position="1346"/>
    </location>
</feature>
<feature type="repeat" description="ANK" evidence="3">
    <location>
        <begin position="56"/>
        <end position="88"/>
    </location>
</feature>
<evidence type="ECO:0000313" key="8">
    <source>
        <dbReference type="RefSeq" id="XP_036358119.1"/>
    </source>
</evidence>
<evidence type="ECO:0000313" key="6">
    <source>
        <dbReference type="Proteomes" id="UP000515154"/>
    </source>
</evidence>
<feature type="region of interest" description="Disordered" evidence="5">
    <location>
        <begin position="1387"/>
        <end position="1417"/>
    </location>
</feature>
<accession>A0A6P7SA65</accession>
<proteinExistence type="predicted"/>
<feature type="repeat" description="ANK" evidence="3">
    <location>
        <begin position="188"/>
        <end position="220"/>
    </location>
</feature>
<feature type="repeat" description="ANK" evidence="3">
    <location>
        <begin position="122"/>
        <end position="154"/>
    </location>
</feature>